<dbReference type="Proteomes" id="UP000266188">
    <property type="component" value="Unassembled WGS sequence"/>
</dbReference>
<keyword evidence="2" id="KW-1185">Reference proteome</keyword>
<dbReference type="STRING" id="2070753.A0A3A3A3B5"/>
<dbReference type="EMBL" id="MVGC01000027">
    <property type="protein sequence ID" value="RJE26184.1"/>
    <property type="molecule type" value="Genomic_DNA"/>
</dbReference>
<organism evidence="1 2">
    <name type="scientific">Aspergillus sclerotialis</name>
    <dbReference type="NCBI Taxonomy" id="2070753"/>
    <lineage>
        <taxon>Eukaryota</taxon>
        <taxon>Fungi</taxon>
        <taxon>Dikarya</taxon>
        <taxon>Ascomycota</taxon>
        <taxon>Pezizomycotina</taxon>
        <taxon>Eurotiomycetes</taxon>
        <taxon>Eurotiomycetidae</taxon>
        <taxon>Eurotiales</taxon>
        <taxon>Aspergillaceae</taxon>
        <taxon>Aspergillus</taxon>
        <taxon>Aspergillus subgen. Polypaecilum</taxon>
    </lineage>
</organism>
<sequence length="222" mass="25255">MAATNHSLQFRQLRNGASEVIRKLKRIPEFKSAKITIIGGLAVWNYLPNHRDTQVKKDVDFLVQLEDGFHIRLSELPSGAPELFKSALSVHYPGQFEQLVNEFRFLPPARPRTTIPIDFTPAKLSPYVPNQAGRVIQADPNRLPFIGPLDLAIFKINCCGARRELSKTIRDVGDVEELVRLLFHQGLIVLSPEQTKIVKERLPDVLPYSNFPEAWWRRALGI</sequence>
<reference evidence="2" key="1">
    <citation type="submission" date="2017-02" db="EMBL/GenBank/DDBJ databases">
        <authorList>
            <person name="Tafer H."/>
            <person name="Lopandic K."/>
        </authorList>
    </citation>
    <scope>NUCLEOTIDE SEQUENCE [LARGE SCALE GENOMIC DNA]</scope>
    <source>
        <strain evidence="2">CBS 366.77</strain>
    </source>
</reference>
<evidence type="ECO:0000313" key="2">
    <source>
        <dbReference type="Proteomes" id="UP000266188"/>
    </source>
</evidence>
<name>A0A3A3A3B5_9EURO</name>
<dbReference type="OrthoDB" id="5421247at2759"/>
<comment type="caution">
    <text evidence="1">The sequence shown here is derived from an EMBL/GenBank/DDBJ whole genome shotgun (WGS) entry which is preliminary data.</text>
</comment>
<gene>
    <name evidence="1" type="ORF">PHISCL_01432</name>
</gene>
<evidence type="ECO:0008006" key="3">
    <source>
        <dbReference type="Google" id="ProtNLM"/>
    </source>
</evidence>
<proteinExistence type="predicted"/>
<accession>A0A3A3A3B5</accession>
<dbReference type="AlphaFoldDB" id="A0A3A3A3B5"/>
<evidence type="ECO:0000313" key="1">
    <source>
        <dbReference type="EMBL" id="RJE26184.1"/>
    </source>
</evidence>
<protein>
    <recommendedName>
        <fullName evidence="3">Nucleotidyl transferase AbiEii/AbiGii toxin family protein</fullName>
    </recommendedName>
</protein>